<accession>A0A9Q3EW80</accession>
<keyword evidence="2" id="KW-1185">Reference proteome</keyword>
<sequence>MTTSSPLVQFPTNLLDEDSSDENQLKTKLIKLNRTNWVQWSCQTRSYMIGCGYQSLLKKPTDEEKISSRYIRRNGAALALLWNSVSIDLHGILLTHQDSFYKAWEALGEACGNNSILTTCEVLF</sequence>
<organism evidence="1 2">
    <name type="scientific">Austropuccinia psidii MF-1</name>
    <dbReference type="NCBI Taxonomy" id="1389203"/>
    <lineage>
        <taxon>Eukaryota</taxon>
        <taxon>Fungi</taxon>
        <taxon>Dikarya</taxon>
        <taxon>Basidiomycota</taxon>
        <taxon>Pucciniomycotina</taxon>
        <taxon>Pucciniomycetes</taxon>
        <taxon>Pucciniales</taxon>
        <taxon>Sphaerophragmiaceae</taxon>
        <taxon>Austropuccinia</taxon>
    </lineage>
</organism>
<name>A0A9Q3EW80_9BASI</name>
<dbReference type="Proteomes" id="UP000765509">
    <property type="component" value="Unassembled WGS sequence"/>
</dbReference>
<dbReference type="AlphaFoldDB" id="A0A9Q3EW80"/>
<dbReference type="EMBL" id="AVOT02035155">
    <property type="protein sequence ID" value="MBW0529441.1"/>
    <property type="molecule type" value="Genomic_DNA"/>
</dbReference>
<protein>
    <submittedName>
        <fullName evidence="1">Uncharacterized protein</fullName>
    </submittedName>
</protein>
<evidence type="ECO:0000313" key="1">
    <source>
        <dbReference type="EMBL" id="MBW0529441.1"/>
    </source>
</evidence>
<proteinExistence type="predicted"/>
<evidence type="ECO:0000313" key="2">
    <source>
        <dbReference type="Proteomes" id="UP000765509"/>
    </source>
</evidence>
<comment type="caution">
    <text evidence="1">The sequence shown here is derived from an EMBL/GenBank/DDBJ whole genome shotgun (WGS) entry which is preliminary data.</text>
</comment>
<reference evidence="1" key="1">
    <citation type="submission" date="2021-03" db="EMBL/GenBank/DDBJ databases">
        <title>Draft genome sequence of rust myrtle Austropuccinia psidii MF-1, a brazilian biotype.</title>
        <authorList>
            <person name="Quecine M.C."/>
            <person name="Pachon D.M.R."/>
            <person name="Bonatelli M.L."/>
            <person name="Correr F.H."/>
            <person name="Franceschini L.M."/>
            <person name="Leite T.F."/>
            <person name="Margarido G.R.A."/>
            <person name="Almeida C.A."/>
            <person name="Ferrarezi J.A."/>
            <person name="Labate C.A."/>
        </authorList>
    </citation>
    <scope>NUCLEOTIDE SEQUENCE</scope>
    <source>
        <strain evidence="1">MF-1</strain>
    </source>
</reference>
<gene>
    <name evidence="1" type="ORF">O181_069156</name>
</gene>